<dbReference type="AlphaFoldDB" id="A0A7R9KP40"/>
<dbReference type="Pfam" id="PF13847">
    <property type="entry name" value="Methyltransf_31"/>
    <property type="match status" value="1"/>
</dbReference>
<comment type="catalytic activity">
    <reaction evidence="7">
        <text>arsenic triglutathione + 2 [thioredoxin]-dithiol + 2 S-adenosyl-L-methionine + H2O = dimethylarsinous acid + 2 [thioredoxin]-disulfide + 3 glutathione + 2 S-adenosyl-L-homocysteine + 2 H(+)</text>
        <dbReference type="Rhea" id="RHEA:69464"/>
        <dbReference type="Rhea" id="RHEA-COMP:10698"/>
        <dbReference type="Rhea" id="RHEA-COMP:10700"/>
        <dbReference type="ChEBI" id="CHEBI:15377"/>
        <dbReference type="ChEBI" id="CHEBI:15378"/>
        <dbReference type="ChEBI" id="CHEBI:23808"/>
        <dbReference type="ChEBI" id="CHEBI:29950"/>
        <dbReference type="ChEBI" id="CHEBI:50058"/>
        <dbReference type="ChEBI" id="CHEBI:57856"/>
        <dbReference type="ChEBI" id="CHEBI:57925"/>
        <dbReference type="ChEBI" id="CHEBI:59789"/>
        <dbReference type="ChEBI" id="CHEBI:183640"/>
        <dbReference type="EC" id="2.1.1.137"/>
    </reaction>
</comment>
<reference evidence="10" key="1">
    <citation type="submission" date="2020-11" db="EMBL/GenBank/DDBJ databases">
        <authorList>
            <person name="Tran Van P."/>
        </authorList>
    </citation>
    <scope>NUCLEOTIDE SEQUENCE</scope>
</reference>
<protein>
    <recommendedName>
        <fullName evidence="5">Arsenite methyltransferase</fullName>
        <ecNumber evidence="4">2.1.1.137</ecNumber>
    </recommendedName>
</protein>
<evidence type="ECO:0000256" key="4">
    <source>
        <dbReference type="ARBA" id="ARBA00034521"/>
    </source>
</evidence>
<evidence type="ECO:0000256" key="3">
    <source>
        <dbReference type="ARBA" id="ARBA00034487"/>
    </source>
</evidence>
<dbReference type="PANTHER" id="PTHR43675:SF8">
    <property type="entry name" value="ARSENITE METHYLTRANSFERASE"/>
    <property type="match status" value="1"/>
</dbReference>
<name>A0A7R9KP40_9ACAR</name>
<evidence type="ECO:0000313" key="11">
    <source>
        <dbReference type="Proteomes" id="UP000759131"/>
    </source>
</evidence>
<dbReference type="CDD" id="cd02440">
    <property type="entry name" value="AdoMet_MTases"/>
    <property type="match status" value="1"/>
</dbReference>
<keyword evidence="2" id="KW-0949">S-adenosyl-L-methionine</keyword>
<dbReference type="InterPro" id="IPR026669">
    <property type="entry name" value="Arsenite_MeTrfase-like"/>
</dbReference>
<evidence type="ECO:0000256" key="5">
    <source>
        <dbReference type="ARBA" id="ARBA00034545"/>
    </source>
</evidence>
<dbReference type="Gene3D" id="3.40.50.150">
    <property type="entry name" value="Vaccinia Virus protein VP39"/>
    <property type="match status" value="1"/>
</dbReference>
<gene>
    <name evidence="10" type="ORF">OSB1V03_LOCUS7173</name>
</gene>
<dbReference type="SUPFAM" id="SSF53335">
    <property type="entry name" value="S-adenosyl-L-methionine-dependent methyltransferases"/>
    <property type="match status" value="1"/>
</dbReference>
<keyword evidence="11" id="KW-1185">Reference proteome</keyword>
<dbReference type="NCBIfam" id="NF008823">
    <property type="entry name" value="PRK11873.1"/>
    <property type="match status" value="1"/>
</dbReference>
<dbReference type="InterPro" id="IPR029063">
    <property type="entry name" value="SAM-dependent_MTases_sf"/>
</dbReference>
<evidence type="ECO:0000256" key="1">
    <source>
        <dbReference type="ARBA" id="ARBA00022679"/>
    </source>
</evidence>
<evidence type="ECO:0000256" key="6">
    <source>
        <dbReference type="ARBA" id="ARBA00047941"/>
    </source>
</evidence>
<comment type="catalytic activity">
    <reaction evidence="8">
        <text>arsenic triglutathione + 3 [thioredoxin]-dithiol + 3 S-adenosyl-L-methionine = trimethylarsine + 3 [thioredoxin]-disulfide + 3 glutathione + 3 S-adenosyl-L-homocysteine + 3 H(+)</text>
        <dbReference type="Rhea" id="RHEA:69432"/>
        <dbReference type="Rhea" id="RHEA-COMP:10698"/>
        <dbReference type="Rhea" id="RHEA-COMP:10700"/>
        <dbReference type="ChEBI" id="CHEBI:15378"/>
        <dbReference type="ChEBI" id="CHEBI:27130"/>
        <dbReference type="ChEBI" id="CHEBI:29950"/>
        <dbReference type="ChEBI" id="CHEBI:50058"/>
        <dbReference type="ChEBI" id="CHEBI:57856"/>
        <dbReference type="ChEBI" id="CHEBI:57925"/>
        <dbReference type="ChEBI" id="CHEBI:59789"/>
        <dbReference type="ChEBI" id="CHEBI:183640"/>
        <dbReference type="EC" id="2.1.1.137"/>
    </reaction>
</comment>
<keyword evidence="1" id="KW-0808">Transferase</keyword>
<dbReference type="EC" id="2.1.1.137" evidence="4"/>
<dbReference type="EMBL" id="CAJPIZ010004114">
    <property type="protein sequence ID" value="CAG2107171.1"/>
    <property type="molecule type" value="Genomic_DNA"/>
</dbReference>
<evidence type="ECO:0000313" key="10">
    <source>
        <dbReference type="EMBL" id="CAD7626741.1"/>
    </source>
</evidence>
<dbReference type="EMBL" id="OC858689">
    <property type="protein sequence ID" value="CAD7626741.1"/>
    <property type="molecule type" value="Genomic_DNA"/>
</dbReference>
<sequence>MSCCAKKSGTECCGADKSTAQTSETAIRDAVREHYARVVTSDKSGSGDCCGAGSCFAPNTDQNYAQKLGYSADDLAAAPDRANLGLGCGNPIKVAKLQPGETVLDLGSGAGFDAFIAARAVGPTGLVIGVDMTPEMIEKATANAQKSGHKNVDFRLGQIEDMPVESGSVDVVISNCVINLVPNKRKAIEESYRVLRSGGRLAISDVVTNVELPEDVRRDLALYAGCLAGATPVVDLQEYLKSAGFVDIKISPKDESREFIKDWAPGLKLEEFVVSAHIEAKKP</sequence>
<accession>A0A7R9KP40</accession>
<evidence type="ECO:0000256" key="2">
    <source>
        <dbReference type="ARBA" id="ARBA00022691"/>
    </source>
</evidence>
<comment type="catalytic activity">
    <reaction evidence="6">
        <text>arsenic triglutathione + [thioredoxin]-dithiol + S-adenosyl-L-methionine + 2 H2O = methylarsonous acid + [thioredoxin]-disulfide + 3 glutathione + S-adenosyl-L-homocysteine + H(+)</text>
        <dbReference type="Rhea" id="RHEA:69460"/>
        <dbReference type="Rhea" id="RHEA-COMP:10698"/>
        <dbReference type="Rhea" id="RHEA-COMP:10700"/>
        <dbReference type="ChEBI" id="CHEBI:15377"/>
        <dbReference type="ChEBI" id="CHEBI:15378"/>
        <dbReference type="ChEBI" id="CHEBI:17826"/>
        <dbReference type="ChEBI" id="CHEBI:29950"/>
        <dbReference type="ChEBI" id="CHEBI:50058"/>
        <dbReference type="ChEBI" id="CHEBI:57856"/>
        <dbReference type="ChEBI" id="CHEBI:57925"/>
        <dbReference type="ChEBI" id="CHEBI:59789"/>
        <dbReference type="ChEBI" id="CHEBI:183640"/>
        <dbReference type="EC" id="2.1.1.137"/>
    </reaction>
</comment>
<evidence type="ECO:0000256" key="8">
    <source>
        <dbReference type="ARBA" id="ARBA00048428"/>
    </source>
</evidence>
<organism evidence="10">
    <name type="scientific">Medioppia subpectinata</name>
    <dbReference type="NCBI Taxonomy" id="1979941"/>
    <lineage>
        <taxon>Eukaryota</taxon>
        <taxon>Metazoa</taxon>
        <taxon>Ecdysozoa</taxon>
        <taxon>Arthropoda</taxon>
        <taxon>Chelicerata</taxon>
        <taxon>Arachnida</taxon>
        <taxon>Acari</taxon>
        <taxon>Acariformes</taxon>
        <taxon>Sarcoptiformes</taxon>
        <taxon>Oribatida</taxon>
        <taxon>Brachypylina</taxon>
        <taxon>Oppioidea</taxon>
        <taxon>Oppiidae</taxon>
        <taxon>Medioppia</taxon>
    </lineage>
</organism>
<dbReference type="GO" id="GO:0030791">
    <property type="term" value="F:arsenite methyltransferase activity"/>
    <property type="evidence" value="ECO:0007669"/>
    <property type="project" value="UniProtKB-EC"/>
</dbReference>
<comment type="similarity">
    <text evidence="3">Belongs to the methyltransferase superfamily. Arsenite methyltransferase family.</text>
</comment>
<proteinExistence type="inferred from homology"/>
<evidence type="ECO:0000259" key="9">
    <source>
        <dbReference type="Pfam" id="PF13847"/>
    </source>
</evidence>
<dbReference type="PANTHER" id="PTHR43675">
    <property type="entry name" value="ARSENITE METHYLTRANSFERASE"/>
    <property type="match status" value="1"/>
</dbReference>
<feature type="domain" description="Methyltransferase" evidence="9">
    <location>
        <begin position="98"/>
        <end position="243"/>
    </location>
</feature>
<dbReference type="OrthoDB" id="6686929at2759"/>
<dbReference type="Proteomes" id="UP000759131">
    <property type="component" value="Unassembled WGS sequence"/>
</dbReference>
<evidence type="ECO:0000256" key="7">
    <source>
        <dbReference type="ARBA" id="ARBA00047943"/>
    </source>
</evidence>
<dbReference type="InterPro" id="IPR025714">
    <property type="entry name" value="Methyltranfer_dom"/>
</dbReference>